<dbReference type="EMBL" id="QKLU01000002">
    <property type="protein sequence ID" value="PYF76003.1"/>
    <property type="molecule type" value="Genomic_DNA"/>
</dbReference>
<feature type="transmembrane region" description="Helical" evidence="11">
    <location>
        <begin position="36"/>
        <end position="55"/>
    </location>
</feature>
<dbReference type="GO" id="GO:0009279">
    <property type="term" value="C:cell outer membrane"/>
    <property type="evidence" value="ECO:0007669"/>
    <property type="project" value="UniProtKB-SubCell"/>
</dbReference>
<dbReference type="GO" id="GO:0031992">
    <property type="term" value="F:energy transducer activity"/>
    <property type="evidence" value="ECO:0007669"/>
    <property type="project" value="TreeGrafter"/>
</dbReference>
<dbReference type="Proteomes" id="UP000248198">
    <property type="component" value="Unassembled WGS sequence"/>
</dbReference>
<dbReference type="PROSITE" id="PS52015">
    <property type="entry name" value="TONB_CTD"/>
    <property type="match status" value="1"/>
</dbReference>
<dbReference type="GO" id="GO:0098797">
    <property type="term" value="C:plasma membrane protein complex"/>
    <property type="evidence" value="ECO:0007669"/>
    <property type="project" value="TreeGrafter"/>
</dbReference>
<keyword evidence="6 10" id="KW-0812">Transmembrane</keyword>
<dbReference type="PANTHER" id="PTHR33446">
    <property type="entry name" value="PROTEIN TONB-RELATED"/>
    <property type="match status" value="1"/>
</dbReference>
<dbReference type="RefSeq" id="WP_110828760.1">
    <property type="nucleotide sequence ID" value="NZ_QKLU01000002.1"/>
</dbReference>
<dbReference type="PROSITE" id="PS52016">
    <property type="entry name" value="TONB_DEPENDENT_REC_3"/>
    <property type="match status" value="1"/>
</dbReference>
<dbReference type="InterPro" id="IPR037066">
    <property type="entry name" value="Plug_dom_sf"/>
</dbReference>
<evidence type="ECO:0000256" key="2">
    <source>
        <dbReference type="ARBA" id="ARBA00006555"/>
    </source>
</evidence>
<evidence type="ECO:0000259" key="12">
    <source>
        <dbReference type="PROSITE" id="PS52015"/>
    </source>
</evidence>
<dbReference type="InterPro" id="IPR006260">
    <property type="entry name" value="TonB/TolA_C"/>
</dbReference>
<dbReference type="OrthoDB" id="649093at2"/>
<gene>
    <name evidence="13" type="ORF">B0O44_102559</name>
</gene>
<evidence type="ECO:0000256" key="4">
    <source>
        <dbReference type="ARBA" id="ARBA00022475"/>
    </source>
</evidence>
<dbReference type="InterPro" id="IPR008756">
    <property type="entry name" value="Peptidase_M56"/>
</dbReference>
<dbReference type="InterPro" id="IPR039426">
    <property type="entry name" value="TonB-dep_rcpt-like"/>
</dbReference>
<protein>
    <submittedName>
        <fullName evidence="13">TonB family protein</fullName>
    </submittedName>
</protein>
<proteinExistence type="inferred from homology"/>
<comment type="subcellular location">
    <subcellularLocation>
        <location evidence="1">Cell inner membrane</location>
        <topology evidence="1">Single-pass membrane protein</topology>
        <orientation evidence="1">Periplasmic side</orientation>
    </subcellularLocation>
    <subcellularLocation>
        <location evidence="10">Cell outer membrane</location>
        <topology evidence="10">Multi-pass membrane protein</topology>
    </subcellularLocation>
</comment>
<evidence type="ECO:0000256" key="8">
    <source>
        <dbReference type="ARBA" id="ARBA00022989"/>
    </source>
</evidence>
<dbReference type="NCBIfam" id="TIGR01352">
    <property type="entry name" value="tonB_Cterm"/>
    <property type="match status" value="1"/>
</dbReference>
<dbReference type="InterPro" id="IPR051045">
    <property type="entry name" value="TonB-dependent_transducer"/>
</dbReference>
<dbReference type="PANTHER" id="PTHR33446:SF2">
    <property type="entry name" value="PROTEIN TONB"/>
    <property type="match status" value="1"/>
</dbReference>
<reference evidence="13 14" key="1">
    <citation type="submission" date="2018-06" db="EMBL/GenBank/DDBJ databases">
        <title>Genomic Encyclopedia of Archaeal and Bacterial Type Strains, Phase II (KMG-II): from individual species to whole genera.</title>
        <authorList>
            <person name="Goeker M."/>
        </authorList>
    </citation>
    <scope>NUCLEOTIDE SEQUENCE [LARGE SCALE GENOMIC DNA]</scope>
    <source>
        <strain evidence="13 14">DSM 27372</strain>
    </source>
</reference>
<keyword evidence="3 10" id="KW-0813">Transport</keyword>
<feature type="transmembrane region" description="Helical" evidence="11">
    <location>
        <begin position="6"/>
        <end position="24"/>
    </location>
</feature>
<dbReference type="Gene3D" id="2.170.130.10">
    <property type="entry name" value="TonB-dependent receptor, plug domain"/>
    <property type="match status" value="1"/>
</dbReference>
<keyword evidence="5" id="KW-0997">Cell inner membrane</keyword>
<keyword evidence="7" id="KW-0653">Protein transport</keyword>
<dbReference type="Gene3D" id="3.30.1150.10">
    <property type="match status" value="1"/>
</dbReference>
<name>A0A318UIQ1_9SPHI</name>
<evidence type="ECO:0000256" key="9">
    <source>
        <dbReference type="ARBA" id="ARBA00023136"/>
    </source>
</evidence>
<dbReference type="GO" id="GO:0015031">
    <property type="term" value="P:protein transport"/>
    <property type="evidence" value="ECO:0007669"/>
    <property type="project" value="UniProtKB-KW"/>
</dbReference>
<feature type="transmembrane region" description="Helical" evidence="11">
    <location>
        <begin position="93"/>
        <end position="118"/>
    </location>
</feature>
<keyword evidence="10" id="KW-0998">Cell outer membrane</keyword>
<evidence type="ECO:0000256" key="10">
    <source>
        <dbReference type="PROSITE-ProRule" id="PRU01360"/>
    </source>
</evidence>
<sequence>MSWAHYLLQANIYLLVFYGFYKLLLEKETYFTFNRIYLLCAAILPFCIPFLRFNWFSSPNISKPISVGMEQVNVLLSGTGQLRDDLWQLNTGAVIVSIYLLGLFVFMIKFILQLFLVASSLKNTRKGMATSFLNKKSVDPELPGLEVIHQHEDIHIRQLHSADILLFELIAMLNWFNPVMYGYKAAIRNVHEYLADEHAAAFSETKDAYAMLLLNKAFGMSESKLNHNFFKQSMLKKRIAMLYKEKSAKTAVLKYGLFLPLFGMALLLSSASLRTNEKLVALSEELPLNNPVSSVKEAIEPLNIVLKDAQQPGQVKKQEKIYDFTSLDQQPVFKGGVNELYRYLAKNIKYPKNAVQRNIQGKVFLSFIVEKDGSVNHIHVDRGLNTEIDHEAVRVLAAMPKWSPGKIKGKVVRVKYNIPVAFTLSNGQKESNSASARAKTTDGPAETWATTDKSIALGKNSYLKLSSGGENAPLYILNGKKVEDFDVQTINPNEIESVSILKNSSAAAMYAEEGKNGVILITTKAPGKPASKPAAKSTN</sequence>
<feature type="domain" description="TonB C-terminal" evidence="12">
    <location>
        <begin position="335"/>
        <end position="431"/>
    </location>
</feature>
<dbReference type="SUPFAM" id="SSF56935">
    <property type="entry name" value="Porins"/>
    <property type="match status" value="1"/>
</dbReference>
<evidence type="ECO:0000256" key="7">
    <source>
        <dbReference type="ARBA" id="ARBA00022927"/>
    </source>
</evidence>
<dbReference type="Pfam" id="PF05569">
    <property type="entry name" value="Peptidase_M56"/>
    <property type="match status" value="1"/>
</dbReference>
<dbReference type="GO" id="GO:0055085">
    <property type="term" value="P:transmembrane transport"/>
    <property type="evidence" value="ECO:0007669"/>
    <property type="project" value="InterPro"/>
</dbReference>
<evidence type="ECO:0000256" key="11">
    <source>
        <dbReference type="SAM" id="Phobius"/>
    </source>
</evidence>
<dbReference type="AlphaFoldDB" id="A0A318UIQ1"/>
<keyword evidence="4" id="KW-1003">Cell membrane</keyword>
<accession>A0A318UIQ1</accession>
<evidence type="ECO:0000256" key="6">
    <source>
        <dbReference type="ARBA" id="ARBA00022692"/>
    </source>
</evidence>
<dbReference type="Pfam" id="PF03544">
    <property type="entry name" value="TonB_C"/>
    <property type="match status" value="1"/>
</dbReference>
<comment type="caution">
    <text evidence="13">The sequence shown here is derived from an EMBL/GenBank/DDBJ whole genome shotgun (WGS) entry which is preliminary data.</text>
</comment>
<evidence type="ECO:0000313" key="13">
    <source>
        <dbReference type="EMBL" id="PYF76003.1"/>
    </source>
</evidence>
<organism evidence="13 14">
    <name type="scientific">Pedobacter nutrimenti</name>
    <dbReference type="NCBI Taxonomy" id="1241337"/>
    <lineage>
        <taxon>Bacteria</taxon>
        <taxon>Pseudomonadati</taxon>
        <taxon>Bacteroidota</taxon>
        <taxon>Sphingobacteriia</taxon>
        <taxon>Sphingobacteriales</taxon>
        <taxon>Sphingobacteriaceae</taxon>
        <taxon>Pedobacter</taxon>
    </lineage>
</organism>
<comment type="similarity">
    <text evidence="2">Belongs to the TonB family.</text>
</comment>
<evidence type="ECO:0000256" key="1">
    <source>
        <dbReference type="ARBA" id="ARBA00004383"/>
    </source>
</evidence>
<feature type="transmembrane region" description="Helical" evidence="11">
    <location>
        <begin position="252"/>
        <end position="273"/>
    </location>
</feature>
<keyword evidence="10" id="KW-1134">Transmembrane beta strand</keyword>
<comment type="similarity">
    <text evidence="10">Belongs to the TonB-dependent receptor family.</text>
</comment>
<keyword evidence="9 10" id="KW-0472">Membrane</keyword>
<dbReference type="SUPFAM" id="SSF74653">
    <property type="entry name" value="TolA/TonB C-terminal domain"/>
    <property type="match status" value="1"/>
</dbReference>
<keyword evidence="8 11" id="KW-1133">Transmembrane helix</keyword>
<evidence type="ECO:0000256" key="3">
    <source>
        <dbReference type="ARBA" id="ARBA00022448"/>
    </source>
</evidence>
<evidence type="ECO:0000256" key="5">
    <source>
        <dbReference type="ARBA" id="ARBA00022519"/>
    </source>
</evidence>
<evidence type="ECO:0000313" key="14">
    <source>
        <dbReference type="Proteomes" id="UP000248198"/>
    </source>
</evidence>
<dbReference type="InterPro" id="IPR037682">
    <property type="entry name" value="TonB_C"/>
</dbReference>
<keyword evidence="14" id="KW-1185">Reference proteome</keyword>